<proteinExistence type="predicted"/>
<dbReference type="InParanoid" id="Q22UC7"/>
<dbReference type="KEGG" id="tet:TTHERM_00259590"/>
<accession>Q22UC7</accession>
<dbReference type="EMBL" id="GG662830">
    <property type="protein sequence ID" value="EAR88760.2"/>
    <property type="molecule type" value="Genomic_DNA"/>
</dbReference>
<sequence>MNFIKLIITYRKNSYDFQQRQNSRSSLQDKYLWHAPIKMSNYEINLQPNNKKISQQQLKRKEIDLKYYSKVHTALIDLNKSRVELIFNNFENTKRINKVNQEGEIVLY</sequence>
<keyword evidence="2" id="KW-1185">Reference proteome</keyword>
<dbReference type="RefSeq" id="XP_001009005.2">
    <property type="nucleotide sequence ID" value="XM_001009005.2"/>
</dbReference>
<dbReference type="AlphaFoldDB" id="Q22UC7"/>
<protein>
    <submittedName>
        <fullName evidence="1">Uncharacterized protein</fullName>
    </submittedName>
</protein>
<organism evidence="1 2">
    <name type="scientific">Tetrahymena thermophila (strain SB210)</name>
    <dbReference type="NCBI Taxonomy" id="312017"/>
    <lineage>
        <taxon>Eukaryota</taxon>
        <taxon>Sar</taxon>
        <taxon>Alveolata</taxon>
        <taxon>Ciliophora</taxon>
        <taxon>Intramacronucleata</taxon>
        <taxon>Oligohymenophorea</taxon>
        <taxon>Hymenostomatida</taxon>
        <taxon>Tetrahymenina</taxon>
        <taxon>Tetrahymenidae</taxon>
        <taxon>Tetrahymena</taxon>
    </lineage>
</organism>
<dbReference type="GeneID" id="7846108"/>
<dbReference type="HOGENOM" id="CLU_2763502_0_0_1"/>
<reference evidence="2" key="1">
    <citation type="journal article" date="2006" name="PLoS Biol.">
        <title>Macronuclear genome sequence of the ciliate Tetrahymena thermophila, a model eukaryote.</title>
        <authorList>
            <person name="Eisen J.A."/>
            <person name="Coyne R.S."/>
            <person name="Wu M."/>
            <person name="Wu D."/>
            <person name="Thiagarajan M."/>
            <person name="Wortman J.R."/>
            <person name="Badger J.H."/>
            <person name="Ren Q."/>
            <person name="Amedeo P."/>
            <person name="Jones K.M."/>
            <person name="Tallon L.J."/>
            <person name="Delcher A.L."/>
            <person name="Salzberg S.L."/>
            <person name="Silva J.C."/>
            <person name="Haas B.J."/>
            <person name="Majoros W.H."/>
            <person name="Farzad M."/>
            <person name="Carlton J.M."/>
            <person name="Smith R.K. Jr."/>
            <person name="Garg J."/>
            <person name="Pearlman R.E."/>
            <person name="Karrer K.M."/>
            <person name="Sun L."/>
            <person name="Manning G."/>
            <person name="Elde N.C."/>
            <person name="Turkewitz A.P."/>
            <person name="Asai D.J."/>
            <person name="Wilkes D.E."/>
            <person name="Wang Y."/>
            <person name="Cai H."/>
            <person name="Collins K."/>
            <person name="Stewart B.A."/>
            <person name="Lee S.R."/>
            <person name="Wilamowska K."/>
            <person name="Weinberg Z."/>
            <person name="Ruzzo W.L."/>
            <person name="Wloga D."/>
            <person name="Gaertig J."/>
            <person name="Frankel J."/>
            <person name="Tsao C.-C."/>
            <person name="Gorovsky M.A."/>
            <person name="Keeling P.J."/>
            <person name="Waller R.F."/>
            <person name="Patron N.J."/>
            <person name="Cherry J.M."/>
            <person name="Stover N.A."/>
            <person name="Krieger C.J."/>
            <person name="del Toro C."/>
            <person name="Ryder H.F."/>
            <person name="Williamson S.C."/>
            <person name="Barbeau R.A."/>
            <person name="Hamilton E.P."/>
            <person name="Orias E."/>
        </authorList>
    </citation>
    <scope>NUCLEOTIDE SEQUENCE [LARGE SCALE GENOMIC DNA]</scope>
    <source>
        <strain evidence="2">SB210</strain>
    </source>
</reference>
<evidence type="ECO:0000313" key="1">
    <source>
        <dbReference type="EMBL" id="EAR88760.2"/>
    </source>
</evidence>
<evidence type="ECO:0000313" key="2">
    <source>
        <dbReference type="Proteomes" id="UP000009168"/>
    </source>
</evidence>
<dbReference type="Proteomes" id="UP000009168">
    <property type="component" value="Unassembled WGS sequence"/>
</dbReference>
<gene>
    <name evidence="1" type="ORF">TTHERM_00259590</name>
</gene>
<name>Q22UC7_TETTS</name>